<feature type="compositionally biased region" description="Polar residues" evidence="4">
    <location>
        <begin position="860"/>
        <end position="880"/>
    </location>
</feature>
<feature type="compositionally biased region" description="Low complexity" evidence="4">
    <location>
        <begin position="1199"/>
        <end position="1209"/>
    </location>
</feature>
<sequence>MWTQGGGGFGDGGFGNQGGGYLNSPGPNQGGFDSPAASSQDRKSSRRAQNLLPCTISHLLQAQQMEDSFRLGDTDINQVTVVGVVRNAQRAPTNILYKIDDMTGPPMDVRQWLDNDDTIAEEEQDQLFPVNSYIRATGHLRAFQGKKSLVAFKIAPVTDFNELTMHILEVVQAHMMLEKGSQSTGGVSAGMGGGGQRPNMGGGRPMGQQGGVNDLGLNNVQNQASSSIFHVLTMIQSSQDESGVNVAVIEQRLRGISREAVSSQVMRSDGEGTRLALGPQDRSLQARLMASEAAMEELRLLRQRQETLVEEAKRKLPQELVRPGGCINSSIDKLRNAVDHLKRTDSDLVGALHTLNTQILQLKLAEAAETDGENDLMSASCRSMSSSAVSIPSFTSSSRTSTLIDLPDSRRSSGFFDASSPSPPLTPDIASPEKLHHYEEVDGRVSTGWPDEIIREPAPITNSQFHNHRHSFGESDSVASNDAKQSYFSGLMPVQSQAPREEKKKDDSLSRRFKLALRPRSKTGLSVCYPYPSPMHAIAIQSDMYVPADCESVVEEEQSCTDVRSDHNQSSSRPAVVTDAQAVSLTGVPADDKFAKVPPGGTSAGLLRPVSTPPDISRVWNCEVLHTKNSEQTTEQLVDIPDYENIFSAYSELPGNDVAPRRHSFAGSRAQKQHVEDAIPNYENLSNLDNDYGDYVTLTPEDLPQIPRATTARPTSEAYSKSPSDSGVKPVPATSENASRPEVQQERKAPRKPKPTPRQSLLKKVNPTANPPLPQPRAEPQVDTLNVNVVKATPVSETPSNQTTGQENATSKTAQPGPALLMASLIADGKVNGLTDVKMSPSKDKDKSALTKIVGKYSPRKQTQAHTESKTRSTTNIEKTTLQEKAKSEHNSPRRIEQPQPDSNSNNAKTVRMKFRAPPGVDIRPRRCNENSHVRSTKTPSEPNTNRSESREQTTSPSVSNKPRQLKSEGRNSPCRKLQFQQDSNRMSAQQGQVPPGHNVPRGTEISAKRCSAQASTRRLSKDAPLPQSPATPVYGPGNDKCPAPTEFRLSQPVVANHRPGRVPHSERYWTTGELRQQVASLNSGYAKKDESSRRNKRHDGHKDSRKTQGDKRSARRHTTTVNTPAHMPPMNGLADYRNRHSHSSTSLNGHPVSKLASNVPHGHRVPHAFSRGVRGLKKAGQSRSTSRLYDYDTSVLGSSSEESSSSDSEINRSDSESDSESSDEAGGLVLAKAKWPAVVGTATRRRLSSQDSLSRMFPSCHLVTEL</sequence>
<feature type="compositionally biased region" description="Basic and acidic residues" evidence="4">
    <location>
        <begin position="1101"/>
        <end position="1113"/>
    </location>
</feature>
<feature type="region of interest" description="Disordered" evidence="4">
    <location>
        <begin position="1"/>
        <end position="46"/>
    </location>
</feature>
<evidence type="ECO:0000256" key="3">
    <source>
        <dbReference type="ARBA" id="ARBA00023242"/>
    </source>
</evidence>
<feature type="compositionally biased region" description="Polar residues" evidence="4">
    <location>
        <begin position="900"/>
        <end position="909"/>
    </location>
</feature>
<dbReference type="EMBL" id="GG666497">
    <property type="protein sequence ID" value="EEN62370.1"/>
    <property type="molecule type" value="Genomic_DNA"/>
</dbReference>
<feature type="region of interest" description="Disordered" evidence="4">
    <location>
        <begin position="412"/>
        <end position="432"/>
    </location>
</feature>
<feature type="compositionally biased region" description="Polar residues" evidence="4">
    <location>
        <begin position="795"/>
        <end position="814"/>
    </location>
</feature>
<dbReference type="AlphaFoldDB" id="C3YBL3"/>
<feature type="region of interest" description="Disordered" evidence="4">
    <location>
        <begin position="834"/>
        <end position="1228"/>
    </location>
</feature>
<dbReference type="FunFam" id="2.40.50.140:FF:000149">
    <property type="entry name" value="Replication protein A 32 kDa subunit"/>
    <property type="match status" value="1"/>
</dbReference>
<feature type="region of interest" description="Disordered" evidence="4">
    <location>
        <begin position="696"/>
        <end position="817"/>
    </location>
</feature>
<dbReference type="GO" id="GO:0005634">
    <property type="term" value="C:nucleus"/>
    <property type="evidence" value="ECO:0007669"/>
    <property type="project" value="UniProtKB-SubCell"/>
</dbReference>
<gene>
    <name evidence="5" type="ORF">BRAFLDRAFT_118513</name>
</gene>
<dbReference type="eggNOG" id="KOG3108">
    <property type="taxonomic scope" value="Eukaryota"/>
</dbReference>
<dbReference type="SUPFAM" id="SSF50249">
    <property type="entry name" value="Nucleic acid-binding proteins"/>
    <property type="match status" value="1"/>
</dbReference>
<comment type="subcellular location">
    <subcellularLocation>
        <location evidence="1">Nucleus</location>
    </subcellularLocation>
</comment>
<dbReference type="InterPro" id="IPR012340">
    <property type="entry name" value="NA-bd_OB-fold"/>
</dbReference>
<feature type="compositionally biased region" description="Basic and acidic residues" evidence="4">
    <location>
        <begin position="923"/>
        <end position="933"/>
    </location>
</feature>
<feature type="compositionally biased region" description="Polar residues" evidence="4">
    <location>
        <begin position="1074"/>
        <end position="1084"/>
    </location>
</feature>
<dbReference type="Gene3D" id="2.40.50.140">
    <property type="entry name" value="Nucleic acid-binding proteins"/>
    <property type="match status" value="1"/>
</dbReference>
<evidence type="ECO:0000256" key="2">
    <source>
        <dbReference type="ARBA" id="ARBA00023125"/>
    </source>
</evidence>
<feature type="compositionally biased region" description="Polar residues" evidence="4">
    <location>
        <begin position="979"/>
        <end position="993"/>
    </location>
</feature>
<feature type="region of interest" description="Disordered" evidence="4">
    <location>
        <begin position="491"/>
        <end position="510"/>
    </location>
</feature>
<dbReference type="PANTHER" id="PTHR13989">
    <property type="entry name" value="REPLICATION PROTEIN A-RELATED"/>
    <property type="match status" value="1"/>
</dbReference>
<evidence type="ECO:0000256" key="1">
    <source>
        <dbReference type="ARBA" id="ARBA00004123"/>
    </source>
</evidence>
<reference evidence="5" key="1">
    <citation type="journal article" date="2008" name="Nature">
        <title>The amphioxus genome and the evolution of the chordate karyotype.</title>
        <authorList>
            <consortium name="US DOE Joint Genome Institute (JGI-PGF)"/>
            <person name="Putnam N.H."/>
            <person name="Butts T."/>
            <person name="Ferrier D.E.K."/>
            <person name="Furlong R.F."/>
            <person name="Hellsten U."/>
            <person name="Kawashima T."/>
            <person name="Robinson-Rechavi M."/>
            <person name="Shoguchi E."/>
            <person name="Terry A."/>
            <person name="Yu J.-K."/>
            <person name="Benito-Gutierrez E.L."/>
            <person name="Dubchak I."/>
            <person name="Garcia-Fernandez J."/>
            <person name="Gibson-Brown J.J."/>
            <person name="Grigoriev I.V."/>
            <person name="Horton A.C."/>
            <person name="de Jong P.J."/>
            <person name="Jurka J."/>
            <person name="Kapitonov V.V."/>
            <person name="Kohara Y."/>
            <person name="Kuroki Y."/>
            <person name="Lindquist E."/>
            <person name="Lucas S."/>
            <person name="Osoegawa K."/>
            <person name="Pennacchio L.A."/>
            <person name="Salamov A.A."/>
            <person name="Satou Y."/>
            <person name="Sauka-Spengler T."/>
            <person name="Schmutz J."/>
            <person name="Shin-I T."/>
            <person name="Toyoda A."/>
            <person name="Bronner-Fraser M."/>
            <person name="Fujiyama A."/>
            <person name="Holland L.Z."/>
            <person name="Holland P.W.H."/>
            <person name="Satoh N."/>
            <person name="Rokhsar D.S."/>
        </authorList>
    </citation>
    <scope>NUCLEOTIDE SEQUENCE [LARGE SCALE GENOMIC DNA]</scope>
    <source>
        <strain evidence="5">S238N-H82</strain>
        <tissue evidence="5">Testes</tissue>
    </source>
</reference>
<feature type="compositionally biased region" description="Basic and acidic residues" evidence="4">
    <location>
        <begin position="499"/>
        <end position="510"/>
    </location>
</feature>
<feature type="compositionally biased region" description="Polar residues" evidence="4">
    <location>
        <begin position="937"/>
        <end position="963"/>
    </location>
</feature>
<dbReference type="InParanoid" id="C3YBL3"/>
<feature type="region of interest" description="Disordered" evidence="4">
    <location>
        <begin position="458"/>
        <end position="479"/>
    </location>
</feature>
<feature type="compositionally biased region" description="Polar residues" evidence="4">
    <location>
        <begin position="712"/>
        <end position="725"/>
    </location>
</feature>
<organism>
    <name type="scientific">Branchiostoma floridae</name>
    <name type="common">Florida lancelet</name>
    <name type="synonym">Amphioxus</name>
    <dbReference type="NCBI Taxonomy" id="7739"/>
    <lineage>
        <taxon>Eukaryota</taxon>
        <taxon>Metazoa</taxon>
        <taxon>Chordata</taxon>
        <taxon>Cephalochordata</taxon>
        <taxon>Leptocardii</taxon>
        <taxon>Amphioxiformes</taxon>
        <taxon>Branchiostomatidae</taxon>
        <taxon>Branchiostoma</taxon>
    </lineage>
</organism>
<feature type="compositionally biased region" description="Gly residues" evidence="4">
    <location>
        <begin position="1"/>
        <end position="21"/>
    </location>
</feature>
<keyword evidence="2" id="KW-0238">DNA-binding</keyword>
<evidence type="ECO:0008006" key="6">
    <source>
        <dbReference type="Google" id="ProtNLM"/>
    </source>
</evidence>
<keyword evidence="3" id="KW-0539">Nucleus</keyword>
<dbReference type="STRING" id="7739.C3YBL3"/>
<evidence type="ECO:0000313" key="5">
    <source>
        <dbReference type="EMBL" id="EEN62370.1"/>
    </source>
</evidence>
<name>C3YBL3_BRAFL</name>
<dbReference type="PANTHER" id="PTHR13989:SF16">
    <property type="entry name" value="REPLICATION PROTEIN A2"/>
    <property type="match status" value="1"/>
</dbReference>
<dbReference type="CDD" id="cd04478">
    <property type="entry name" value="RPA2_DBD_D"/>
    <property type="match status" value="1"/>
</dbReference>
<protein>
    <recommendedName>
        <fullName evidence="6">Replication protein A C-terminal domain-containing protein</fullName>
    </recommendedName>
</protein>
<dbReference type="InterPro" id="IPR040260">
    <property type="entry name" value="RFA2-like"/>
</dbReference>
<accession>C3YBL3</accession>
<dbReference type="GO" id="GO:0003677">
    <property type="term" value="F:DNA binding"/>
    <property type="evidence" value="ECO:0007669"/>
    <property type="project" value="UniProtKB-KW"/>
</dbReference>
<proteinExistence type="predicted"/>
<evidence type="ECO:0000256" key="4">
    <source>
        <dbReference type="SAM" id="MobiDB-lite"/>
    </source>
</evidence>
<feature type="compositionally biased region" description="Basic and acidic residues" evidence="4">
    <location>
        <begin position="881"/>
        <end position="897"/>
    </location>
</feature>